<dbReference type="Proteomes" id="UP000007113">
    <property type="component" value="Chromosome"/>
</dbReference>
<dbReference type="EMBL" id="CP003130">
    <property type="protein sequence ID" value="AEU37108.1"/>
    <property type="molecule type" value="Genomic_DNA"/>
</dbReference>
<proteinExistence type="predicted"/>
<evidence type="ECO:0000256" key="1">
    <source>
        <dbReference type="SAM" id="MobiDB-lite"/>
    </source>
</evidence>
<dbReference type="RefSeq" id="WP_014265985.1">
    <property type="nucleotide sequence ID" value="NC_016631.1"/>
</dbReference>
<dbReference type="HOGENOM" id="CLU_2193253_0_0_0"/>
<gene>
    <name evidence="2" type="ordered locus">AciX8_2801</name>
</gene>
<dbReference type="STRING" id="682795.AciX8_2801"/>
<dbReference type="KEGG" id="gma:AciX8_2801"/>
<reference evidence="2 3" key="1">
    <citation type="submission" date="2011-11" db="EMBL/GenBank/DDBJ databases">
        <title>Complete sequence of Granulicella mallensis MP5ACTX8.</title>
        <authorList>
            <consortium name="US DOE Joint Genome Institute"/>
            <person name="Lucas S."/>
            <person name="Copeland A."/>
            <person name="Lapidus A."/>
            <person name="Cheng J.-F."/>
            <person name="Goodwin L."/>
            <person name="Pitluck S."/>
            <person name="Peters L."/>
            <person name="Lu M."/>
            <person name="Detter J.C."/>
            <person name="Han C."/>
            <person name="Tapia R."/>
            <person name="Land M."/>
            <person name="Hauser L."/>
            <person name="Kyrpides N."/>
            <person name="Ivanova N."/>
            <person name="Mikhailova N."/>
            <person name="Pagani I."/>
            <person name="Rawat S."/>
            <person name="Mannisto M."/>
            <person name="Haggblom M."/>
            <person name="Woyke T."/>
        </authorList>
    </citation>
    <scope>NUCLEOTIDE SEQUENCE [LARGE SCALE GENOMIC DNA]</scope>
    <source>
        <strain evidence="3">ATCC BAA-1857 / DSM 23137 / MP5ACTX8</strain>
    </source>
</reference>
<name>G8NP04_GRAMM</name>
<accession>G8NP04</accession>
<organism evidence="2 3">
    <name type="scientific">Granulicella mallensis (strain ATCC BAA-1857 / DSM 23137 / MP5ACTX8)</name>
    <dbReference type="NCBI Taxonomy" id="682795"/>
    <lineage>
        <taxon>Bacteria</taxon>
        <taxon>Pseudomonadati</taxon>
        <taxon>Acidobacteriota</taxon>
        <taxon>Terriglobia</taxon>
        <taxon>Terriglobales</taxon>
        <taxon>Acidobacteriaceae</taxon>
        <taxon>Granulicella</taxon>
    </lineage>
</organism>
<keyword evidence="3" id="KW-1185">Reference proteome</keyword>
<feature type="compositionally biased region" description="Polar residues" evidence="1">
    <location>
        <begin position="88"/>
        <end position="99"/>
    </location>
</feature>
<evidence type="ECO:0000313" key="3">
    <source>
        <dbReference type="Proteomes" id="UP000007113"/>
    </source>
</evidence>
<evidence type="ECO:0000313" key="2">
    <source>
        <dbReference type="EMBL" id="AEU37108.1"/>
    </source>
</evidence>
<feature type="region of interest" description="Disordered" evidence="1">
    <location>
        <begin position="82"/>
        <end position="108"/>
    </location>
</feature>
<dbReference type="AlphaFoldDB" id="G8NP04"/>
<sequence>MSTNAQYHSFVAKKMNADLPQMDLSQIAVGNCEGVEMKTLITDLERCSTSTDAGLLSPAQLKASLTVATAFMERWQHPVNLHLETPSIPRSRTQRSTGRQGDKPHQIL</sequence>
<protein>
    <submittedName>
        <fullName evidence="2">Uncharacterized protein</fullName>
    </submittedName>
</protein>